<reference evidence="1 2" key="1">
    <citation type="submission" date="2019-06" db="EMBL/GenBank/DDBJ databases">
        <title>Genomic insights into carbon and energy metabolism of Deferribacter autotrophicus revealed new metabolic traits in the phylum Deferribacteres.</title>
        <authorList>
            <person name="Slobodkin A.I."/>
            <person name="Slobodkina G.B."/>
            <person name="Allioux M."/>
            <person name="Alain K."/>
            <person name="Jebbar M."/>
            <person name="Shadrin V."/>
            <person name="Kublanov I.V."/>
            <person name="Toshchakov S.V."/>
            <person name="Bonch-Osmolovskaya E.A."/>
        </authorList>
    </citation>
    <scope>NUCLEOTIDE SEQUENCE [LARGE SCALE GENOMIC DNA]</scope>
    <source>
        <strain evidence="1 2">SL50</strain>
    </source>
</reference>
<proteinExistence type="predicted"/>
<name>A0A5A8F5H6_9BACT</name>
<evidence type="ECO:0000313" key="2">
    <source>
        <dbReference type="Proteomes" id="UP000322876"/>
    </source>
</evidence>
<keyword evidence="2" id="KW-1185">Reference proteome</keyword>
<organism evidence="1 2">
    <name type="scientific">Deferribacter autotrophicus</name>
    <dbReference type="NCBI Taxonomy" id="500465"/>
    <lineage>
        <taxon>Bacteria</taxon>
        <taxon>Pseudomonadati</taxon>
        <taxon>Deferribacterota</taxon>
        <taxon>Deferribacteres</taxon>
        <taxon>Deferribacterales</taxon>
        <taxon>Deferribacteraceae</taxon>
        <taxon>Deferribacter</taxon>
    </lineage>
</organism>
<evidence type="ECO:0000313" key="1">
    <source>
        <dbReference type="EMBL" id="KAA0257107.1"/>
    </source>
</evidence>
<gene>
    <name evidence="1" type="ORF">FHQ18_11095</name>
</gene>
<protein>
    <submittedName>
        <fullName evidence="1">Uncharacterized protein</fullName>
    </submittedName>
</protein>
<dbReference type="AlphaFoldDB" id="A0A5A8F5H6"/>
<dbReference type="OrthoDB" id="9810715at2"/>
<accession>A0A5A8F5H6</accession>
<comment type="caution">
    <text evidence="1">The sequence shown here is derived from an EMBL/GenBank/DDBJ whole genome shotgun (WGS) entry which is preliminary data.</text>
</comment>
<dbReference type="EMBL" id="VFJB01000009">
    <property type="protein sequence ID" value="KAA0257107.1"/>
    <property type="molecule type" value="Genomic_DNA"/>
</dbReference>
<sequence>MNLIQFIKNSIIFLLLVFVYEVTTLDRRFQTVSKLDYKSFYFYNGGADVIKELKIVKTYSDFEFKKALRDFKIEKTNYKKLLPKSVDRPVKYQYIWWR</sequence>
<dbReference type="Proteomes" id="UP000322876">
    <property type="component" value="Unassembled WGS sequence"/>
</dbReference>